<protein>
    <recommendedName>
        <fullName evidence="3">DNA recombination-mediator protein A</fullName>
    </recommendedName>
</protein>
<dbReference type="EMBL" id="RBIL01000001">
    <property type="protein sequence ID" value="RKQ90516.1"/>
    <property type="molecule type" value="Genomic_DNA"/>
</dbReference>
<organism evidence="1 2">
    <name type="scientific">Solirubrobacter pauli</name>
    <dbReference type="NCBI Taxonomy" id="166793"/>
    <lineage>
        <taxon>Bacteria</taxon>
        <taxon>Bacillati</taxon>
        <taxon>Actinomycetota</taxon>
        <taxon>Thermoleophilia</taxon>
        <taxon>Solirubrobacterales</taxon>
        <taxon>Solirubrobacteraceae</taxon>
        <taxon>Solirubrobacter</taxon>
    </lineage>
</organism>
<gene>
    <name evidence="1" type="ORF">C8N24_0321</name>
</gene>
<name>A0A660L822_9ACTN</name>
<dbReference type="OrthoDB" id="3035174at2"/>
<comment type="caution">
    <text evidence="1">The sequence shown here is derived from an EMBL/GenBank/DDBJ whole genome shotgun (WGS) entry which is preliminary data.</text>
</comment>
<dbReference type="Gene3D" id="3.40.50.450">
    <property type="match status" value="1"/>
</dbReference>
<proteinExistence type="predicted"/>
<keyword evidence="2" id="KW-1185">Reference proteome</keyword>
<dbReference type="SUPFAM" id="SSF102405">
    <property type="entry name" value="MCP/YpsA-like"/>
    <property type="match status" value="1"/>
</dbReference>
<dbReference type="RefSeq" id="WP_121247257.1">
    <property type="nucleotide sequence ID" value="NZ_RBIL01000001.1"/>
</dbReference>
<evidence type="ECO:0008006" key="3">
    <source>
        <dbReference type="Google" id="ProtNLM"/>
    </source>
</evidence>
<evidence type="ECO:0000313" key="2">
    <source>
        <dbReference type="Proteomes" id="UP000278962"/>
    </source>
</evidence>
<dbReference type="AlphaFoldDB" id="A0A660L822"/>
<dbReference type="Proteomes" id="UP000278962">
    <property type="component" value="Unassembled WGS sequence"/>
</dbReference>
<reference evidence="1 2" key="1">
    <citation type="submission" date="2018-10" db="EMBL/GenBank/DDBJ databases">
        <title>Genomic Encyclopedia of Archaeal and Bacterial Type Strains, Phase II (KMG-II): from individual species to whole genera.</title>
        <authorList>
            <person name="Goeker M."/>
        </authorList>
    </citation>
    <scope>NUCLEOTIDE SEQUENCE [LARGE SCALE GENOMIC DNA]</scope>
    <source>
        <strain evidence="1 2">DSM 14954</strain>
    </source>
</reference>
<accession>A0A660L822</accession>
<evidence type="ECO:0000313" key="1">
    <source>
        <dbReference type="EMBL" id="RKQ90516.1"/>
    </source>
</evidence>
<sequence length="197" mass="20887">MSRPASIELAPNPFAAIDVVYAGIGSRTTPPSILRVMRQFATEAARLGWTLRSGGAGGADETFEDAATDAGGSVECFHPWPGFRAHERARQIRPTLERPTAAALAVAADAHPAWSRLSRGARALHARNAHQILGADLHTPSDVIVCWTPDGSLDGSSRESGGTGQALRIAARHGVPVLNLARPEHRRMIETILPVAA</sequence>